<evidence type="ECO:0000259" key="2">
    <source>
        <dbReference type="Pfam" id="PF10602"/>
    </source>
</evidence>
<evidence type="ECO:0000256" key="1">
    <source>
        <dbReference type="SAM" id="Coils"/>
    </source>
</evidence>
<keyword evidence="1" id="KW-0175">Coiled coil</keyword>
<dbReference type="PANTHER" id="PTHR14145:SF1">
    <property type="entry name" value="26S PROTEASOME NON-ATPASE REGULATORY SUBUNIT 6"/>
    <property type="match status" value="1"/>
</dbReference>
<name>A0A1D3CYG9_9EIME</name>
<keyword evidence="3" id="KW-0647">Proteasome</keyword>
<evidence type="ECO:0000313" key="4">
    <source>
        <dbReference type="Proteomes" id="UP000095192"/>
    </source>
</evidence>
<dbReference type="PANTHER" id="PTHR14145">
    <property type="entry name" value="26S PROTESOME SUBUNIT 6"/>
    <property type="match status" value="1"/>
</dbReference>
<feature type="domain" description="26S proteasome regulatory subunit Rpn7 N-terminal" evidence="2">
    <location>
        <begin position="167"/>
        <end position="219"/>
    </location>
</feature>
<dbReference type="InParanoid" id="A0A1D3CYG9"/>
<keyword evidence="4" id="KW-1185">Reference proteome</keyword>
<dbReference type="VEuPathDB" id="ToxoDB:cyc_05291"/>
<dbReference type="Pfam" id="PF10602">
    <property type="entry name" value="RPN7"/>
    <property type="match status" value="1"/>
</dbReference>
<dbReference type="InterPro" id="IPR019585">
    <property type="entry name" value="Rpn7/CSN1"/>
</dbReference>
<feature type="coiled-coil region" evidence="1">
    <location>
        <begin position="168"/>
        <end position="202"/>
    </location>
</feature>
<evidence type="ECO:0000313" key="3">
    <source>
        <dbReference type="EMBL" id="OEH76257.1"/>
    </source>
</evidence>
<reference evidence="3 4" key="1">
    <citation type="journal article" date="2016" name="BMC Genomics">
        <title>Comparative genomics reveals Cyclospora cayetanensis possesses coccidia-like metabolism and invasion components but unique surface antigens.</title>
        <authorList>
            <person name="Liu S."/>
            <person name="Wang L."/>
            <person name="Zheng H."/>
            <person name="Xu Z."/>
            <person name="Roellig D.M."/>
            <person name="Li N."/>
            <person name="Frace M.A."/>
            <person name="Tang K."/>
            <person name="Arrowood M.J."/>
            <person name="Moss D.M."/>
            <person name="Zhang L."/>
            <person name="Feng Y."/>
            <person name="Xiao L."/>
        </authorList>
    </citation>
    <scope>NUCLEOTIDE SEQUENCE [LARGE SCALE GENOMIC DNA]</scope>
    <source>
        <strain evidence="3 4">CHN_HEN01</strain>
    </source>
</reference>
<dbReference type="InterPro" id="IPR045135">
    <property type="entry name" value="Rpn7_N"/>
</dbReference>
<dbReference type="GO" id="GO:0000502">
    <property type="term" value="C:proteasome complex"/>
    <property type="evidence" value="ECO:0007669"/>
    <property type="project" value="UniProtKB-KW"/>
</dbReference>
<dbReference type="EMBL" id="JROU02001498">
    <property type="protein sequence ID" value="OEH76257.1"/>
    <property type="molecule type" value="Genomic_DNA"/>
</dbReference>
<protein>
    <submittedName>
        <fullName evidence="3">26s proteasome regulatory complex</fullName>
    </submittedName>
</protein>
<comment type="caution">
    <text evidence="3">The sequence shown here is derived from an EMBL/GenBank/DDBJ whole genome shotgun (WGS) entry which is preliminary data.</text>
</comment>
<sequence length="303" mass="33793">MLLYPALSPKACLPVGKAYSSTPKRSWRSLLYVLQQRLQTNDQPDTCQDGNRQWTSRRCRSLCAAPLLLFDEASYAGSSSLTSFSSRQLFKGPSFCPSRAGFDPSEAEIAYPCCDIALWWHELELPEGDTTPERRAEAKAKLLEKIEKDAMSPLYRKAVEAFGWSVDEEKMKAMEAQHEKELEALELRLADAKENYGDTEVKDALLAKAQLLCRIGDISSLPVPFRPSSPPDAVASCPCCACLWRRVGWGVSLQPRAVEAYGVAYSKTVGIGSRLDITLTLLRIGFVFRDRALVRKHLIVAKE</sequence>
<organism evidence="3 4">
    <name type="scientific">Cyclospora cayetanensis</name>
    <dbReference type="NCBI Taxonomy" id="88456"/>
    <lineage>
        <taxon>Eukaryota</taxon>
        <taxon>Sar</taxon>
        <taxon>Alveolata</taxon>
        <taxon>Apicomplexa</taxon>
        <taxon>Conoidasida</taxon>
        <taxon>Coccidia</taxon>
        <taxon>Eucoccidiorida</taxon>
        <taxon>Eimeriorina</taxon>
        <taxon>Eimeriidae</taxon>
        <taxon>Cyclospora</taxon>
    </lineage>
</organism>
<dbReference type="GO" id="GO:0043161">
    <property type="term" value="P:proteasome-mediated ubiquitin-dependent protein catabolic process"/>
    <property type="evidence" value="ECO:0007669"/>
    <property type="project" value="TreeGrafter"/>
</dbReference>
<accession>A0A1D3CYG9</accession>
<gene>
    <name evidence="3" type="ORF">cyc_05291</name>
</gene>
<dbReference type="AlphaFoldDB" id="A0A1D3CYG9"/>
<dbReference type="VEuPathDB" id="ToxoDB:LOC34621669"/>
<proteinExistence type="predicted"/>
<dbReference type="Proteomes" id="UP000095192">
    <property type="component" value="Unassembled WGS sequence"/>
</dbReference>